<organism evidence="1 2">
    <name type="scientific">Geobacter metallireducens (strain ATCC 53774 / DSM 7210 / GS-15)</name>
    <dbReference type="NCBI Taxonomy" id="269799"/>
    <lineage>
        <taxon>Bacteria</taxon>
        <taxon>Pseudomonadati</taxon>
        <taxon>Thermodesulfobacteriota</taxon>
        <taxon>Desulfuromonadia</taxon>
        <taxon>Geobacterales</taxon>
        <taxon>Geobacteraceae</taxon>
        <taxon>Geobacter</taxon>
    </lineage>
</organism>
<evidence type="ECO:0000313" key="1">
    <source>
        <dbReference type="EMBL" id="ABB33782.1"/>
    </source>
</evidence>
<evidence type="ECO:0000313" key="2">
    <source>
        <dbReference type="Proteomes" id="UP000007073"/>
    </source>
</evidence>
<accession>Q39PP2</accession>
<proteinExistence type="predicted"/>
<dbReference type="HOGENOM" id="CLU_1308644_0_0_7"/>
<gene>
    <name evidence="1" type="ordered locus">Gmet_A3577</name>
</gene>
<dbReference type="EMBL" id="CP000149">
    <property type="protein sequence ID" value="ABB33782.1"/>
    <property type="molecule type" value="Genomic_DNA"/>
</dbReference>
<keyword evidence="2" id="KW-1185">Reference proteome</keyword>
<reference evidence="1 2" key="2">
    <citation type="journal article" date="2009" name="BMC Microbiol.">
        <title>The genome sequence of Geobacter metallireducens: features of metabolism, physiology and regulation common and dissimilar to Geobacter sulfurreducens.</title>
        <authorList>
            <person name="Aklujkar M."/>
            <person name="Krushkal J."/>
            <person name="DiBartolo G."/>
            <person name="Lapidus A."/>
            <person name="Land M.L."/>
            <person name="Lovley D.R."/>
        </authorList>
    </citation>
    <scope>NUCLEOTIDE SEQUENCE [LARGE SCALE GENOMIC DNA]</scope>
    <source>
        <strain evidence="2">ATCC 53774 / DSM 7210 / GS-15</strain>
        <plasmid evidence="2">pGS-15</plasmid>
    </source>
</reference>
<sequence>MKKESPKHELKSLKDLLDFVRDYPEFMDEITTAMPKATALPGSNQSDFIQPIMPHIVRLKIWGMSDNSIRQLIDFEGPFYFDPRGFGKVLHTAIKKYARSVRYEIAEEVGKIIRESGGDDGHLTETYMDEAIHLFDKWRFPEDQGYENVTDYEFGEAILWAMRGFDPSLYFRRVTAQVLGRKMVKRLKLLYEIDFDSNETHPAEPAHKAA</sequence>
<name>Q39PP2_GEOMG</name>
<dbReference type="AlphaFoldDB" id="Q39PP2"/>
<dbReference type="RefSeq" id="WP_004514715.1">
    <property type="nucleotide sequence ID" value="NC_007515.1"/>
</dbReference>
<protein>
    <submittedName>
        <fullName evidence="1">Uncharacterized protein</fullName>
    </submittedName>
</protein>
<reference evidence="1 2" key="1">
    <citation type="submission" date="2005-10" db="EMBL/GenBank/DDBJ databases">
        <title>Complete sequence of plasmid of Geobacter metallireducens GS-15.</title>
        <authorList>
            <consortium name="US DOE Joint Genome Institute"/>
            <person name="Copeland A."/>
            <person name="Lucas S."/>
            <person name="Lapidus A."/>
            <person name="Barry K."/>
            <person name="Detter J.C."/>
            <person name="Glavina T."/>
            <person name="Hammon N."/>
            <person name="Israni S."/>
            <person name="Pitluck S."/>
            <person name="Di Bartolo G."/>
            <person name="Chain P."/>
            <person name="Schmutz J."/>
            <person name="Larimer F."/>
            <person name="Land M."/>
            <person name="Kyrpides N."/>
            <person name="Ivanova N."/>
            <person name="Richardson P."/>
        </authorList>
    </citation>
    <scope>NUCLEOTIDE SEQUENCE [LARGE SCALE GENOMIC DNA]</scope>
    <source>
        <strain evidence="2">ATCC 53774 / DSM 7210 / GS-15</strain>
        <plasmid evidence="2">pGS-15</plasmid>
    </source>
</reference>
<dbReference type="Proteomes" id="UP000007073">
    <property type="component" value="Plasmid unnamed"/>
</dbReference>
<geneLocation type="plasmid" evidence="2">
    <name>pGS-15</name>
</geneLocation>
<keyword evidence="1" id="KW-0614">Plasmid</keyword>
<dbReference type="KEGG" id="gme:Gmet_A3577"/>